<feature type="transmembrane region" description="Helical" evidence="1">
    <location>
        <begin position="1863"/>
        <end position="1889"/>
    </location>
</feature>
<feature type="transmembrane region" description="Helical" evidence="1">
    <location>
        <begin position="1759"/>
        <end position="1778"/>
    </location>
</feature>
<keyword evidence="1" id="KW-0472">Membrane</keyword>
<dbReference type="PANTHER" id="PTHR15332:SF175">
    <property type="entry name" value="PROPROTEIN CONVERTASE SUBTILISIN_KEXIN TYPE 5-LIKE"/>
    <property type="match status" value="1"/>
</dbReference>
<dbReference type="InterPro" id="IPR006212">
    <property type="entry name" value="Furin_repeat"/>
</dbReference>
<gene>
    <name evidence="3" type="ORF">SteCoe_12677</name>
</gene>
<feature type="transmembrane region" description="Helical" evidence="1">
    <location>
        <begin position="1798"/>
        <end position="1821"/>
    </location>
</feature>
<organism evidence="3 4">
    <name type="scientific">Stentor coeruleus</name>
    <dbReference type="NCBI Taxonomy" id="5963"/>
    <lineage>
        <taxon>Eukaryota</taxon>
        <taxon>Sar</taxon>
        <taxon>Alveolata</taxon>
        <taxon>Ciliophora</taxon>
        <taxon>Postciliodesmatophora</taxon>
        <taxon>Heterotrichea</taxon>
        <taxon>Heterotrichida</taxon>
        <taxon>Stentoridae</taxon>
        <taxon>Stentor</taxon>
    </lineage>
</organism>
<feature type="domain" description="EGF-like" evidence="2">
    <location>
        <begin position="432"/>
        <end position="472"/>
    </location>
</feature>
<proteinExistence type="predicted"/>
<protein>
    <recommendedName>
        <fullName evidence="2">EGF-like domain-containing protein</fullName>
    </recommendedName>
</protein>
<feature type="transmembrane region" description="Helical" evidence="1">
    <location>
        <begin position="1652"/>
        <end position="1672"/>
    </location>
</feature>
<dbReference type="EMBL" id="MPUH01000222">
    <property type="protein sequence ID" value="OMJ85902.1"/>
    <property type="molecule type" value="Genomic_DNA"/>
</dbReference>
<sequence>MIILALFSMVHGVCILCSTCQLEVCYACVKNAVLITGSRSDCQCLSGYYSSNNECLSCTLLCLSCAIPIECTTLACPENSSLISDVCVCLDGYVMDDIGNCVCANGYLTDPTGACYCPDYYIVDAKGQCVCVNGFTVDANGNCVCTNGFSIDNSGSCICPAYNIVDNYGYCVCTNGFIIDSSGSCTCPAYNIINDLGYCVCTNGFTIDSTGSCTCPAHNIINDLGYCVCTNGFTIDSSGSCTCPAHNIINDLGYCVCTNGFSIDNSGSCICPAYNIVDNYGYCVCTNGFTIDSSGSCTCPAHNIINDLGYCVCTNGFTIDSSGSCTCPTYNIINDLGYCVCTNGFIIDSSGSCTCPTYNIINDLGYCVCANGFIMDESGLCTCPAYYIIDKSGNCICTNGFVLDIFNSCICDQGYYITSDNYCLACDNTCQLCYSSSICEICKYSYSEPDLSSYLGRCKCIDGYYLSESQCTPCHITCSKCTSSICNVCKDSIALIDLIGTNGSCYCPSGYYIDQYGYCKPCDISCSTCTLETCTKCKSSNAYVIRNYCECNKGYYTLDGSNCLSCDISCANCSSLECYECKDSKAYISKKSCKCPDGTYSLNANVTCNNCPSDCELCTGPSSCYKCLDNNASPINGICLCKTSYVLLSSVCILCDSSCKTCSGDNICTSCVDENAEIVSDSSKCICKNSYYLDVNKGKCLACDETCLVCEENLCLECKDPNSKADGKTCLCQEREFFNGTLCEMCQDGCLSCDKSGCLLCVDHSVIDGSLCLCEENRVLVNNTCQCKDGYLDQEVCVKCYNYITQGNIVSGFFSEDYLSLYINFNSCMSITTSVLCENIFPYDSLEKLGSDPLCSLINCTFFQIILGTGAFVKAEHLNINPGVFLTPTNPCAITPENLYIDLIYKYPLVTPEIYILGPDKVSYHCTSQIIYTAVVYNTLKSTGNFSWDISSDLIVEKQGMSLIVNIDGYKGNDVEVVLTAENYLGGKSEKNLITQILSEKFISIEIVNGNYRKIKSSQGGDFTGQIANNCGIEGSDSWLWLYTGSNSDIEVDIKTLMLNNNTSTFIIDPYILSPGTTHYFTVSLTKDSYKSTADLIVEVEFSDLILLVSRTSGSISTYFNTNISAANSYDPDLSPLDFYWKITGYNEFSSSMGKFLILKPEYMDSNKDINIELTISTGQKQKKTNLILQTVSLNVEAQCEIFANRINLPDLKVVNVSGPAGMTFSWMNSNDKQVSLYPGKIIPFISKPTTYSLVISSNGENYYVNMTMTPNLPPECSSVMINSTTGKGFEDNFLIAANDCHDTDEMDYPLIYTYGASNDDFTLVIYGGLYTSQLTTVLFPGVYVVDILVCDSAFMCISISSSIVNIKENTNVDIENVYGSIGNKPAGVVLVGMSQAVTKNLQKTMIYDIGNCTFAGRLGFYKYISVSYVLLPYFLSDINEILIQATKIYKYYDDLALKLVTQFVEKALLYDLTLENLFLLDKFLQQAIKKTSFSKFPGETSEQTTKLMSIYQSRFLNSAIFPSFIYGNASFDQDHINNLHITIYSQPYQTISLSFTDSGSFISGNLIMQDDEYKKLDNLNLFIILDSKNYSKPVCAYVNESGTFPNDGCEIYSSDDENTVLKISHTSFFSVFDQDSNNNSDDLNKCKRSLLPSYLLGFLLVFLIILEIVTIKLDHKMLSFHEFEMQPVRQESEPDENHDDEEIKEEIVGKGKLEENSPEPLPSKTFSMPYTPQYNPNLLDFHLYLGIFHFNPVFLRPLKVFIIISNHVAEIFFIGLLLSKLENVREQDNNIGKLNFVIYSCYAVSMNVPFQVFLYAAFMAKRNKNGVFMAIGFGLGIIQLVTFTIFTFSFNYWMCSEWSGLWAYLFFFSIGAEVFFLQSCIMVVFYCCNRKNRQVISND</sequence>
<keyword evidence="1" id="KW-1133">Transmembrane helix</keyword>
<dbReference type="Gene3D" id="2.10.220.10">
    <property type="entry name" value="Hormone Receptor, Insulin-like Growth Factor Receptor 1, Chain A, domain 2"/>
    <property type="match status" value="2"/>
</dbReference>
<dbReference type="Proteomes" id="UP000187209">
    <property type="component" value="Unassembled WGS sequence"/>
</dbReference>
<dbReference type="SMART" id="SM00261">
    <property type="entry name" value="FU"/>
    <property type="match status" value="9"/>
</dbReference>
<feature type="domain" description="EGF-like" evidence="2">
    <location>
        <begin position="473"/>
        <end position="520"/>
    </location>
</feature>
<feature type="transmembrane region" description="Helical" evidence="1">
    <location>
        <begin position="1828"/>
        <end position="1851"/>
    </location>
</feature>
<feature type="domain" description="EGF-like" evidence="2">
    <location>
        <begin position="617"/>
        <end position="653"/>
    </location>
</feature>
<evidence type="ECO:0000313" key="3">
    <source>
        <dbReference type="EMBL" id="OMJ85902.1"/>
    </source>
</evidence>
<feature type="domain" description="EGF-like" evidence="2">
    <location>
        <begin position="752"/>
        <end position="798"/>
    </location>
</feature>
<name>A0A1R2CA77_9CILI</name>
<comment type="caution">
    <text evidence="3">The sequence shown here is derived from an EMBL/GenBank/DDBJ whole genome shotgun (WGS) entry which is preliminary data.</text>
</comment>
<feature type="domain" description="EGF-like" evidence="2">
    <location>
        <begin position="521"/>
        <end position="564"/>
    </location>
</feature>
<keyword evidence="4" id="KW-1185">Reference proteome</keyword>
<dbReference type="SMART" id="SM00181">
    <property type="entry name" value="EGF"/>
    <property type="match status" value="9"/>
</dbReference>
<dbReference type="SUPFAM" id="SSF57184">
    <property type="entry name" value="Growth factor receptor domain"/>
    <property type="match status" value="4"/>
</dbReference>
<feature type="domain" description="EGF-like" evidence="2">
    <location>
        <begin position="70"/>
        <end position="102"/>
    </location>
</feature>
<feature type="domain" description="EGF-like" evidence="2">
    <location>
        <begin position="368"/>
        <end position="410"/>
    </location>
</feature>
<evidence type="ECO:0000259" key="2">
    <source>
        <dbReference type="SMART" id="SM00181"/>
    </source>
</evidence>
<dbReference type="PANTHER" id="PTHR15332">
    <property type="entry name" value="PROPROTEIN CONVERTASE SUBTILISIN_KEXIN TYPE 5-LIKE"/>
    <property type="match status" value="1"/>
</dbReference>
<keyword evidence="1" id="KW-0812">Transmembrane</keyword>
<dbReference type="InterPro" id="IPR009030">
    <property type="entry name" value="Growth_fac_rcpt_cys_sf"/>
</dbReference>
<accession>A0A1R2CA77</accession>
<dbReference type="OrthoDB" id="284918at2759"/>
<dbReference type="InterPro" id="IPR000742">
    <property type="entry name" value="EGF"/>
</dbReference>
<feature type="domain" description="EGF-like" evidence="2">
    <location>
        <begin position="19"/>
        <end position="56"/>
    </location>
</feature>
<evidence type="ECO:0000256" key="1">
    <source>
        <dbReference type="SAM" id="Phobius"/>
    </source>
</evidence>
<feature type="domain" description="EGF-like" evidence="2">
    <location>
        <begin position="661"/>
        <end position="701"/>
    </location>
</feature>
<reference evidence="3 4" key="1">
    <citation type="submission" date="2016-11" db="EMBL/GenBank/DDBJ databases">
        <title>The macronuclear genome of Stentor coeruleus: a giant cell with tiny introns.</title>
        <authorList>
            <person name="Slabodnick M."/>
            <person name="Ruby J.G."/>
            <person name="Reiff S.B."/>
            <person name="Swart E.C."/>
            <person name="Gosai S."/>
            <person name="Prabakaran S."/>
            <person name="Witkowska E."/>
            <person name="Larue G.E."/>
            <person name="Fisher S."/>
            <person name="Freeman R.M."/>
            <person name="Gunawardena J."/>
            <person name="Chu W."/>
            <person name="Stover N.A."/>
            <person name="Gregory B.D."/>
            <person name="Nowacki M."/>
            <person name="Derisi J."/>
            <person name="Roy S.W."/>
            <person name="Marshall W.F."/>
            <person name="Sood P."/>
        </authorList>
    </citation>
    <scope>NUCLEOTIDE SEQUENCE [LARGE SCALE GENOMIC DNA]</scope>
    <source>
        <strain evidence="3">WM001</strain>
    </source>
</reference>
<evidence type="ECO:0000313" key="4">
    <source>
        <dbReference type="Proteomes" id="UP000187209"/>
    </source>
</evidence>